<proteinExistence type="predicted"/>
<dbReference type="InterPro" id="IPR015943">
    <property type="entry name" value="WD40/YVTN_repeat-like_dom_sf"/>
</dbReference>
<dbReference type="SMART" id="SM00564">
    <property type="entry name" value="PQQ"/>
    <property type="match status" value="3"/>
</dbReference>
<dbReference type="SUPFAM" id="SSF50998">
    <property type="entry name" value="Quinoprotein alcohol dehydrogenase-like"/>
    <property type="match status" value="1"/>
</dbReference>
<dbReference type="Gene3D" id="2.130.10.10">
    <property type="entry name" value="YVTN repeat-like/Quinoprotein amine dehydrogenase"/>
    <property type="match status" value="2"/>
</dbReference>
<gene>
    <name evidence="2" type="ORF">SAMN05216313_1034</name>
</gene>
<dbReference type="PANTHER" id="PTHR34512:SF30">
    <property type="entry name" value="OUTER MEMBRANE PROTEIN ASSEMBLY FACTOR BAMB"/>
    <property type="match status" value="1"/>
</dbReference>
<organism evidence="2 3">
    <name type="scientific">Enterocloster lavalensis</name>
    <dbReference type="NCBI Taxonomy" id="460384"/>
    <lineage>
        <taxon>Bacteria</taxon>
        <taxon>Bacillati</taxon>
        <taxon>Bacillota</taxon>
        <taxon>Clostridia</taxon>
        <taxon>Lachnospirales</taxon>
        <taxon>Lachnospiraceae</taxon>
        <taxon>Enterocloster</taxon>
    </lineage>
</organism>
<evidence type="ECO:0000313" key="2">
    <source>
        <dbReference type="EMBL" id="SET19456.1"/>
    </source>
</evidence>
<reference evidence="3" key="1">
    <citation type="submission" date="2016-10" db="EMBL/GenBank/DDBJ databases">
        <authorList>
            <person name="Varghese N."/>
            <person name="Submissions S."/>
        </authorList>
    </citation>
    <scope>NUCLEOTIDE SEQUENCE [LARGE SCALE GENOMIC DNA]</scope>
    <source>
        <strain evidence="3">NLAE-zl-G277</strain>
    </source>
</reference>
<dbReference type="STRING" id="460384.SAMN05216313_1034"/>
<dbReference type="InterPro" id="IPR011047">
    <property type="entry name" value="Quinoprotein_ADH-like_sf"/>
</dbReference>
<sequence>MALKKQWEYKIKGLRQAIVSADGVLMDGQLYFALCYCKGSFFESRLICFNIKEREPEVLFERPHVIRSMGDALAGKFYFNAFSGMMYCIDWADGRVIWETGLGDGNPDWHICVDGGRLYAYNRAMYCLDRETGEILWRSGQRSEHANCHILIRGDRLYHGVSCGPVYCMEKNTGNMLWQYGEKQYVRSCAFLDDRTLMACTAGGSILILDAADGGLLSEVKTGGALYMEPLIHEGVVYLGNDDGDMICWEIGADRGLVERFRYQADGKISTPAVLDGEALWFGTEDGYLYCLDAGSGQERMKKKKVSATPRCMFLYGEELVVLSDKGQVECFSK</sequence>
<dbReference type="EMBL" id="FOIM01000003">
    <property type="protein sequence ID" value="SET19456.1"/>
    <property type="molecule type" value="Genomic_DNA"/>
</dbReference>
<accession>A0A1I0CJV5</accession>
<dbReference type="Proteomes" id="UP000198508">
    <property type="component" value="Unassembled WGS sequence"/>
</dbReference>
<dbReference type="InterPro" id="IPR002372">
    <property type="entry name" value="PQQ_rpt_dom"/>
</dbReference>
<evidence type="ECO:0000259" key="1">
    <source>
        <dbReference type="Pfam" id="PF13360"/>
    </source>
</evidence>
<dbReference type="Pfam" id="PF13360">
    <property type="entry name" value="PQQ_2"/>
    <property type="match status" value="1"/>
</dbReference>
<dbReference type="RefSeq" id="WP_092360990.1">
    <property type="nucleotide sequence ID" value="NZ_DAINWJ010000479.1"/>
</dbReference>
<feature type="domain" description="Pyrrolo-quinoline quinone repeat" evidence="1">
    <location>
        <begin position="87"/>
        <end position="300"/>
    </location>
</feature>
<protein>
    <submittedName>
        <fullName evidence="2">Outer membrane protein assembly factor BamB, contains PQQ-like beta-propeller repeat</fullName>
    </submittedName>
</protein>
<dbReference type="AlphaFoldDB" id="A0A1I0CJV5"/>
<dbReference type="InterPro" id="IPR018391">
    <property type="entry name" value="PQQ_b-propeller_rpt"/>
</dbReference>
<evidence type="ECO:0000313" key="3">
    <source>
        <dbReference type="Proteomes" id="UP000198508"/>
    </source>
</evidence>
<dbReference type="PANTHER" id="PTHR34512">
    <property type="entry name" value="CELL SURFACE PROTEIN"/>
    <property type="match status" value="1"/>
</dbReference>
<name>A0A1I0CJV5_9FIRM</name>
<keyword evidence="3" id="KW-1185">Reference proteome</keyword>